<gene>
    <name evidence="2" type="ORF">Asi03nite_34220</name>
</gene>
<proteinExistence type="predicted"/>
<dbReference type="AlphaFoldDB" id="A0A919N7H1"/>
<keyword evidence="3" id="KW-1185">Reference proteome</keyword>
<evidence type="ECO:0000256" key="1">
    <source>
        <dbReference type="SAM" id="MobiDB-lite"/>
    </source>
</evidence>
<dbReference type="EMBL" id="BOMW01000032">
    <property type="protein sequence ID" value="GIF05884.1"/>
    <property type="molecule type" value="Genomic_DNA"/>
</dbReference>
<reference evidence="2" key="1">
    <citation type="submission" date="2021-01" db="EMBL/GenBank/DDBJ databases">
        <title>Whole genome shotgun sequence of Actinoplanes siamensis NBRC 109076.</title>
        <authorList>
            <person name="Komaki H."/>
            <person name="Tamura T."/>
        </authorList>
    </citation>
    <scope>NUCLEOTIDE SEQUENCE</scope>
    <source>
        <strain evidence="2">NBRC 109076</strain>
    </source>
</reference>
<evidence type="ECO:0000313" key="2">
    <source>
        <dbReference type="EMBL" id="GIF05884.1"/>
    </source>
</evidence>
<feature type="compositionally biased region" description="Polar residues" evidence="1">
    <location>
        <begin position="1"/>
        <end position="10"/>
    </location>
</feature>
<evidence type="ECO:0000313" key="3">
    <source>
        <dbReference type="Proteomes" id="UP000629619"/>
    </source>
</evidence>
<protein>
    <submittedName>
        <fullName evidence="2">Uncharacterized protein</fullName>
    </submittedName>
</protein>
<name>A0A919N7H1_9ACTN</name>
<organism evidence="2 3">
    <name type="scientific">Actinoplanes siamensis</name>
    <dbReference type="NCBI Taxonomy" id="1223317"/>
    <lineage>
        <taxon>Bacteria</taxon>
        <taxon>Bacillati</taxon>
        <taxon>Actinomycetota</taxon>
        <taxon>Actinomycetes</taxon>
        <taxon>Micromonosporales</taxon>
        <taxon>Micromonosporaceae</taxon>
        <taxon>Actinoplanes</taxon>
    </lineage>
</organism>
<accession>A0A919N7H1</accession>
<dbReference type="Proteomes" id="UP000629619">
    <property type="component" value="Unassembled WGS sequence"/>
</dbReference>
<feature type="region of interest" description="Disordered" evidence="1">
    <location>
        <begin position="1"/>
        <end position="54"/>
    </location>
</feature>
<comment type="caution">
    <text evidence="2">The sequence shown here is derived from an EMBL/GenBank/DDBJ whole genome shotgun (WGS) entry which is preliminary data.</text>
</comment>
<sequence>MVSRTGVTSGRSDRPEAPQGEGNQGRNQEAAYDAGGEGEQGRNQEAAYDAGGER</sequence>